<dbReference type="AlphaFoldDB" id="A0A9D1QPJ8"/>
<reference evidence="1" key="2">
    <citation type="submission" date="2021-04" db="EMBL/GenBank/DDBJ databases">
        <authorList>
            <person name="Gilroy R."/>
        </authorList>
    </citation>
    <scope>NUCLEOTIDE SEQUENCE</scope>
    <source>
        <strain evidence="1">ChiHejej3B27-2180</strain>
    </source>
</reference>
<proteinExistence type="predicted"/>
<reference evidence="1" key="1">
    <citation type="journal article" date="2021" name="PeerJ">
        <title>Extensive microbial diversity within the chicken gut microbiome revealed by metagenomics and culture.</title>
        <authorList>
            <person name="Gilroy R."/>
            <person name="Ravi A."/>
            <person name="Getino M."/>
            <person name="Pursley I."/>
            <person name="Horton D.L."/>
            <person name="Alikhan N.F."/>
            <person name="Baker D."/>
            <person name="Gharbi K."/>
            <person name="Hall N."/>
            <person name="Watson M."/>
            <person name="Adriaenssens E.M."/>
            <person name="Foster-Nyarko E."/>
            <person name="Jarju S."/>
            <person name="Secka A."/>
            <person name="Antonio M."/>
            <person name="Oren A."/>
            <person name="Chaudhuri R.R."/>
            <person name="La Ragione R."/>
            <person name="Hildebrand F."/>
            <person name="Pallen M.J."/>
        </authorList>
    </citation>
    <scope>NUCLEOTIDE SEQUENCE</scope>
    <source>
        <strain evidence="1">ChiHejej3B27-2180</strain>
    </source>
</reference>
<name>A0A9D1QPJ8_9LACO</name>
<gene>
    <name evidence="1" type="ORF">H9876_02390</name>
</gene>
<protein>
    <submittedName>
        <fullName evidence="1">DUF1831 domain-containing protein</fullName>
    </submittedName>
</protein>
<evidence type="ECO:0000313" key="2">
    <source>
        <dbReference type="Proteomes" id="UP000886878"/>
    </source>
</evidence>
<dbReference type="InterPro" id="IPR035942">
    <property type="entry name" value="Lp2179-like_sf"/>
</dbReference>
<dbReference type="Gene3D" id="3.30.1820.10">
    <property type="entry name" value="Lp2179-like"/>
    <property type="match status" value="1"/>
</dbReference>
<organism evidence="1 2">
    <name type="scientific">Candidatus Limosilactobacillus merdipullorum</name>
    <dbReference type="NCBI Taxonomy" id="2838653"/>
    <lineage>
        <taxon>Bacteria</taxon>
        <taxon>Bacillati</taxon>
        <taxon>Bacillota</taxon>
        <taxon>Bacilli</taxon>
        <taxon>Lactobacillales</taxon>
        <taxon>Lactobacillaceae</taxon>
        <taxon>Limosilactobacillus</taxon>
    </lineage>
</organism>
<dbReference type="Pfam" id="PF08866">
    <property type="entry name" value="DUF1831"/>
    <property type="match status" value="1"/>
</dbReference>
<dbReference type="EMBL" id="DXGK01000042">
    <property type="protein sequence ID" value="HIW70219.1"/>
    <property type="molecule type" value="Genomic_DNA"/>
</dbReference>
<comment type="caution">
    <text evidence="1">The sequence shown here is derived from an EMBL/GenBank/DDBJ whole genome shotgun (WGS) entry which is preliminary data.</text>
</comment>
<dbReference type="Proteomes" id="UP000886878">
    <property type="component" value="Unassembled WGS sequence"/>
</dbReference>
<dbReference type="InterPro" id="IPR014965">
    <property type="entry name" value="Amino_acid_metab_prot_put"/>
</dbReference>
<dbReference type="SUPFAM" id="SSF160800">
    <property type="entry name" value="Lp2179-like"/>
    <property type="match status" value="1"/>
</dbReference>
<accession>A0A9D1QPJ8</accession>
<sequence>MPYSKSVKVAGDSQTYTISPQIKEYTLNDLGFEQSRRGTFTYEGSLDRTSPFHPAAKLKIWITAAMDGFKMETVNGNGMSKINIFKGPRSKEFVLQYHFILDEMVNRHIFDRQ</sequence>
<evidence type="ECO:0000313" key="1">
    <source>
        <dbReference type="EMBL" id="HIW70219.1"/>
    </source>
</evidence>